<keyword evidence="1" id="KW-0175">Coiled coil</keyword>
<dbReference type="Proteomes" id="UP000815677">
    <property type="component" value="Unassembled WGS sequence"/>
</dbReference>
<evidence type="ECO:0000256" key="1">
    <source>
        <dbReference type="SAM" id="Coils"/>
    </source>
</evidence>
<dbReference type="EMBL" id="DF841767">
    <property type="protein sequence ID" value="GAT45852.1"/>
    <property type="molecule type" value="Genomic_DNA"/>
</dbReference>
<accession>A0ABQ0L4D6</accession>
<evidence type="ECO:0000313" key="3">
    <source>
        <dbReference type="Proteomes" id="UP000815677"/>
    </source>
</evidence>
<organism evidence="2 3">
    <name type="scientific">Mycena chlorophos</name>
    <name type="common">Agaric fungus</name>
    <name type="synonym">Agaricus chlorophos</name>
    <dbReference type="NCBI Taxonomy" id="658473"/>
    <lineage>
        <taxon>Eukaryota</taxon>
        <taxon>Fungi</taxon>
        <taxon>Dikarya</taxon>
        <taxon>Basidiomycota</taxon>
        <taxon>Agaricomycotina</taxon>
        <taxon>Agaricomycetes</taxon>
        <taxon>Agaricomycetidae</taxon>
        <taxon>Agaricales</taxon>
        <taxon>Marasmiineae</taxon>
        <taxon>Mycenaceae</taxon>
        <taxon>Mycena</taxon>
    </lineage>
</organism>
<protein>
    <submittedName>
        <fullName evidence="2">Uncharacterized protein</fullName>
    </submittedName>
</protein>
<keyword evidence="3" id="KW-1185">Reference proteome</keyword>
<proteinExistence type="predicted"/>
<reference evidence="2" key="1">
    <citation type="submission" date="2014-09" db="EMBL/GenBank/DDBJ databases">
        <title>Genome sequence of the luminous mushroom Mycena chlorophos for searching fungal bioluminescence genes.</title>
        <authorList>
            <person name="Tanaka Y."/>
            <person name="Kasuga D."/>
            <person name="Oba Y."/>
            <person name="Hase S."/>
            <person name="Sato K."/>
            <person name="Oba Y."/>
            <person name="Sakakibara Y."/>
        </authorList>
    </citation>
    <scope>NUCLEOTIDE SEQUENCE</scope>
</reference>
<feature type="coiled-coil region" evidence="1">
    <location>
        <begin position="365"/>
        <end position="399"/>
    </location>
</feature>
<sequence>MSTFLPATTHDAPIDSRAAHASPIFLKSRPPALSLLRLPRFADRGLARSSFTTPSPTNHSSGTSLAQFEAALDNTLDSSSPVKPLPSLQLEPALVVANTDEDLFKSSVDLQDAYDKLLQKYDDLSFNYGVLERDRDDLSVDLRRWRTAHDALEDSLTVAIDAQARLERQLSKSRSLTRDAEGLVQEKNTKIKDLRGTCAHLYRSREDLSNQVFTLTTQNTQLRADLDHRRLALQNAETALNDARDAAQANIESLTTLVVATEEAVQLVEGDCADELDVSMDSLNLSQDIIIISSDAPSGSEANEIRICWNLFVDEAFHVPVFLLLPSLRTCLPCQVYPHIQVVLESQAVQRTYLESRASYQKAEIQSLISRNSALEANLQKVRERVELLKAQIAQIKMTRALAK</sequence>
<evidence type="ECO:0000313" key="2">
    <source>
        <dbReference type="EMBL" id="GAT45852.1"/>
    </source>
</evidence>
<name>A0ABQ0L4D6_MYCCL</name>
<gene>
    <name evidence="2" type="ORF">MCHLO_03405</name>
</gene>